<evidence type="ECO:0000256" key="23">
    <source>
        <dbReference type="ARBA" id="ARBA00023176"/>
    </source>
</evidence>
<dbReference type="InterPro" id="IPR045063">
    <property type="entry name" value="Dynamin_N"/>
</dbReference>
<evidence type="ECO:0000259" key="30">
    <source>
        <dbReference type="PROSITE" id="PS51718"/>
    </source>
</evidence>
<evidence type="ECO:0000256" key="5">
    <source>
        <dbReference type="ARBA" id="ARBA00004514"/>
    </source>
</evidence>
<dbReference type="EMBL" id="SWLE01000004">
    <property type="protein sequence ID" value="TNN00335.1"/>
    <property type="molecule type" value="Genomic_DNA"/>
</dbReference>
<dbReference type="FunFam" id="1.20.120.1240:FF:000001">
    <property type="entry name" value="Dynamin 1 like"/>
    <property type="match status" value="1"/>
</dbReference>
<dbReference type="Pfam" id="PF02212">
    <property type="entry name" value="GED"/>
    <property type="match status" value="1"/>
</dbReference>
<evidence type="ECO:0000256" key="12">
    <source>
        <dbReference type="ARBA" id="ARBA00022741"/>
    </source>
</evidence>
<keyword evidence="21" id="KW-0472">Membrane</keyword>
<dbReference type="GO" id="GO:0030672">
    <property type="term" value="C:synaptic vesicle membrane"/>
    <property type="evidence" value="ECO:0007669"/>
    <property type="project" value="UniProtKB-SubCell"/>
</dbReference>
<keyword evidence="12 27" id="KW-0547">Nucleotide-binding</keyword>
<evidence type="ECO:0000256" key="8">
    <source>
        <dbReference type="ARBA" id="ARBA00011980"/>
    </source>
</evidence>
<evidence type="ECO:0000256" key="7">
    <source>
        <dbReference type="ARBA" id="ARBA00004600"/>
    </source>
</evidence>
<evidence type="ECO:0000256" key="14">
    <source>
        <dbReference type="ARBA" id="ARBA00022801"/>
    </source>
</evidence>
<dbReference type="SUPFAM" id="SSF52540">
    <property type="entry name" value="P-loop containing nucleoside triphosphate hydrolases"/>
    <property type="match status" value="1"/>
</dbReference>
<keyword evidence="14" id="KW-0378">Hydrolase</keyword>
<keyword evidence="18" id="KW-0446">Lipid-binding</keyword>
<evidence type="ECO:0000256" key="2">
    <source>
        <dbReference type="ARBA" id="ARBA00004275"/>
    </source>
</evidence>
<evidence type="ECO:0000256" key="3">
    <source>
        <dbReference type="ARBA" id="ARBA00004432"/>
    </source>
</evidence>
<dbReference type="InterPro" id="IPR019762">
    <property type="entry name" value="Dynamin_GTPase_CS"/>
</dbReference>
<sequence>MEALIPVINKLQDVFNTVGTDIIQLPQIVVVGTQSSGKSSVLESLVGRDILPRGTGIVTRRPLILQLVHVDPEDCKKTTEENGNVSVQFSSCIDGEEWGKFLHTKNKIFTDFDEIRQEIEAETERISGNNKGISDESIHLKIFSPNVVNLTLVDLPGITKPKDIEIQIRELIFKFISNPNSIILAVTAANTDLATSEALKVAREVDPDGRRTLAVVTKLDLMDAGTDAMDVLMGRVIPVKLGIIGVVNRSQLDINQKKLVADAIRDEHAFLQKKYPSLANRNGTKYLARTLNRLLMHHIRDCLPELKTRINVLAAQYQSLLNSYGEPVGDQSATLLQLITKFAAEYCRTIEGTAKYIETAELCGGARICYIFHETFGRTLESVDPLGGLTTIDVLTAIRNATGPRPALFVPEVSFELLVKRQVKRLEDPSLRCVELVHEEMQRIIQHCSNYSTQELLRFPKLHDAIVEVVTSLLRKRLPVTNEMVHNLVAIELAYINTKHPDFADACGLMNNNIEEQRRNRMRTDLPAAVPRDKFLKGPGGPPHTDPSAPSSELTKAAAGGPASEQTEGGTGTWRGMLKKGDESAAMQPPFPSSPLKGQAVNLLDVPVPVSRKLTAREQRDCEVIERLIKSYFLIVRKNIQDSVPKAVMHFLVNHVKDCLQSELVGQLYKSALLNDLLTESEDMAQRRNEAADMLKVTHPSCVRRRLKIMSGISHRRRYISSALFLGQDIGFDVTK</sequence>
<dbReference type="InterPro" id="IPR027417">
    <property type="entry name" value="P-loop_NTPase"/>
</dbReference>
<keyword evidence="17" id="KW-0090">Biological rhythms</keyword>
<comment type="subcellular location">
    <subcellularLocation>
        <location evidence="5">Cytoplasm</location>
        <location evidence="5">Cytosol</location>
    </subcellularLocation>
    <subcellularLocation>
        <location evidence="3">Cytoplasmic vesicle</location>
        <location evidence="3">Secretory vesicle</location>
        <location evidence="3">Synaptic vesicle membrane</location>
    </subcellularLocation>
    <subcellularLocation>
        <location evidence="1">Endomembrane system</location>
        <topology evidence="1">Peripheral membrane protein</topology>
    </subcellularLocation>
    <subcellularLocation>
        <location evidence="6">Golgi apparatus</location>
    </subcellularLocation>
    <subcellularLocation>
        <location evidence="7">Membrane</location>
        <location evidence="7">Clathrin-coated pit</location>
    </subcellularLocation>
    <subcellularLocation>
        <location evidence="4">Mitochondrion outer membrane</location>
        <topology evidence="4">Peripheral membrane protein</topology>
    </subcellularLocation>
    <subcellularLocation>
        <location evidence="2">Peroxisome</location>
    </subcellularLocation>
</comment>
<evidence type="ECO:0000256" key="11">
    <source>
        <dbReference type="ARBA" id="ARBA00022490"/>
    </source>
</evidence>
<dbReference type="Pfam" id="PF00350">
    <property type="entry name" value="Dynamin_N"/>
    <property type="match status" value="1"/>
</dbReference>
<dbReference type="GO" id="GO:0000266">
    <property type="term" value="P:mitochondrial fission"/>
    <property type="evidence" value="ECO:0007669"/>
    <property type="project" value="TreeGrafter"/>
</dbReference>
<gene>
    <name evidence="31" type="ORF">fugu_011581</name>
</gene>
<evidence type="ECO:0000256" key="25">
    <source>
        <dbReference type="ARBA" id="ARBA00031810"/>
    </source>
</evidence>
<feature type="domain" description="GED" evidence="29">
    <location>
        <begin position="622"/>
        <end position="713"/>
    </location>
</feature>
<keyword evidence="16" id="KW-0333">Golgi apparatus</keyword>
<keyword evidence="20 27" id="KW-0342">GTP-binding</keyword>
<evidence type="ECO:0000256" key="9">
    <source>
        <dbReference type="ARBA" id="ARBA00015210"/>
    </source>
</evidence>
<dbReference type="SMART" id="SM00302">
    <property type="entry name" value="GED"/>
    <property type="match status" value="1"/>
</dbReference>
<dbReference type="GO" id="GO:0016559">
    <property type="term" value="P:peroxisome fission"/>
    <property type="evidence" value="ECO:0007669"/>
    <property type="project" value="TreeGrafter"/>
</dbReference>
<evidence type="ECO:0000256" key="27">
    <source>
        <dbReference type="RuleBase" id="RU003932"/>
    </source>
</evidence>
<dbReference type="Gene3D" id="3.40.50.300">
    <property type="entry name" value="P-loop containing nucleotide triphosphate hydrolases"/>
    <property type="match status" value="1"/>
</dbReference>
<name>A0A4Z2C7Y8_9TELE</name>
<evidence type="ECO:0000256" key="10">
    <source>
        <dbReference type="ARBA" id="ARBA00018833"/>
    </source>
</evidence>
<dbReference type="PRINTS" id="PR00195">
    <property type="entry name" value="DYNAMIN"/>
</dbReference>
<dbReference type="GO" id="GO:0005777">
    <property type="term" value="C:peroxisome"/>
    <property type="evidence" value="ECO:0007669"/>
    <property type="project" value="UniProtKB-SubCell"/>
</dbReference>
<dbReference type="PROSITE" id="PS00410">
    <property type="entry name" value="G_DYNAMIN_1"/>
    <property type="match status" value="1"/>
</dbReference>
<dbReference type="InterPro" id="IPR022812">
    <property type="entry name" value="Dynamin"/>
</dbReference>
<dbReference type="PANTHER" id="PTHR11566">
    <property type="entry name" value="DYNAMIN"/>
    <property type="match status" value="1"/>
</dbReference>
<dbReference type="InterPro" id="IPR003130">
    <property type="entry name" value="GED"/>
</dbReference>
<dbReference type="SMART" id="SM00053">
    <property type="entry name" value="DYNc"/>
    <property type="match status" value="1"/>
</dbReference>
<keyword evidence="13" id="KW-1000">Mitochondrion outer membrane</keyword>
<dbReference type="Pfam" id="PF01031">
    <property type="entry name" value="Dynamin_M"/>
    <property type="match status" value="1"/>
</dbReference>
<evidence type="ECO:0000256" key="20">
    <source>
        <dbReference type="ARBA" id="ARBA00023134"/>
    </source>
</evidence>
<evidence type="ECO:0000256" key="26">
    <source>
        <dbReference type="ARBA" id="ARBA00048040"/>
    </source>
</evidence>
<reference evidence="31 32" key="1">
    <citation type="submission" date="2019-04" db="EMBL/GenBank/DDBJ databases">
        <title>The sequence and de novo assembly of Takifugu bimaculatus genome using PacBio and Hi-C technologies.</title>
        <authorList>
            <person name="Xu P."/>
            <person name="Liu B."/>
            <person name="Zhou Z."/>
        </authorList>
    </citation>
    <scope>NUCLEOTIDE SEQUENCE [LARGE SCALE GENOMIC DNA]</scope>
    <source>
        <strain evidence="31">TB-2018</strain>
        <tissue evidence="31">Muscle</tissue>
    </source>
</reference>
<evidence type="ECO:0000256" key="15">
    <source>
        <dbReference type="ARBA" id="ARBA00023018"/>
    </source>
</evidence>
<feature type="region of interest" description="Disordered" evidence="28">
    <location>
        <begin position="531"/>
        <end position="577"/>
    </location>
</feature>
<accession>A0A4Z2C7Y8</accession>
<dbReference type="GO" id="GO:0005525">
    <property type="term" value="F:GTP binding"/>
    <property type="evidence" value="ECO:0007669"/>
    <property type="project" value="UniProtKB-KW"/>
</dbReference>
<dbReference type="GO" id="GO:0048312">
    <property type="term" value="P:intracellular distribution of mitochondria"/>
    <property type="evidence" value="ECO:0007669"/>
    <property type="project" value="TreeGrafter"/>
</dbReference>
<evidence type="ECO:0000313" key="32">
    <source>
        <dbReference type="Proteomes" id="UP000516260"/>
    </source>
</evidence>
<dbReference type="Gene3D" id="1.20.120.1240">
    <property type="entry name" value="Dynamin, middle domain"/>
    <property type="match status" value="1"/>
</dbReference>
<dbReference type="GO" id="GO:0048511">
    <property type="term" value="P:rhythmic process"/>
    <property type="evidence" value="ECO:0007669"/>
    <property type="project" value="UniProtKB-KW"/>
</dbReference>
<dbReference type="GO" id="GO:0005874">
    <property type="term" value="C:microtubule"/>
    <property type="evidence" value="ECO:0007669"/>
    <property type="project" value="TreeGrafter"/>
</dbReference>
<dbReference type="GO" id="GO:0003924">
    <property type="term" value="F:GTPase activity"/>
    <property type="evidence" value="ECO:0007669"/>
    <property type="project" value="InterPro"/>
</dbReference>
<keyword evidence="24" id="KW-0968">Cytoplasmic vesicle</keyword>
<comment type="caution">
    <text evidence="31">The sequence shown here is derived from an EMBL/GenBank/DDBJ whole genome shotgun (WGS) entry which is preliminary data.</text>
</comment>
<comment type="catalytic activity">
    <reaction evidence="26">
        <text>GTP + H2O = GDP + phosphate + H(+)</text>
        <dbReference type="Rhea" id="RHEA:19669"/>
        <dbReference type="ChEBI" id="CHEBI:15377"/>
        <dbReference type="ChEBI" id="CHEBI:15378"/>
        <dbReference type="ChEBI" id="CHEBI:37565"/>
        <dbReference type="ChEBI" id="CHEBI:43474"/>
        <dbReference type="ChEBI" id="CHEBI:58189"/>
        <dbReference type="EC" id="3.6.5.5"/>
    </reaction>
</comment>
<dbReference type="GO" id="GO:0006897">
    <property type="term" value="P:endocytosis"/>
    <property type="evidence" value="ECO:0007669"/>
    <property type="project" value="TreeGrafter"/>
</dbReference>
<dbReference type="GO" id="GO:0005905">
    <property type="term" value="C:clathrin-coated pit"/>
    <property type="evidence" value="ECO:0007669"/>
    <property type="project" value="UniProtKB-SubCell"/>
</dbReference>
<keyword evidence="11" id="KW-0963">Cytoplasm</keyword>
<keyword evidence="32" id="KW-1185">Reference proteome</keyword>
<dbReference type="FunFam" id="3.40.50.300:FF:000172">
    <property type="entry name" value="Dynamin-1-like protein isoform 1"/>
    <property type="match status" value="1"/>
</dbReference>
<evidence type="ECO:0000256" key="28">
    <source>
        <dbReference type="SAM" id="MobiDB-lite"/>
    </source>
</evidence>
<dbReference type="EC" id="3.6.5.5" evidence="8"/>
<keyword evidence="22" id="KW-0576">Peroxisome</keyword>
<evidence type="ECO:0000256" key="17">
    <source>
        <dbReference type="ARBA" id="ARBA00023108"/>
    </source>
</evidence>
<organism evidence="31 32">
    <name type="scientific">Takifugu bimaculatus</name>
    <dbReference type="NCBI Taxonomy" id="433685"/>
    <lineage>
        <taxon>Eukaryota</taxon>
        <taxon>Metazoa</taxon>
        <taxon>Chordata</taxon>
        <taxon>Craniata</taxon>
        <taxon>Vertebrata</taxon>
        <taxon>Euteleostomi</taxon>
        <taxon>Actinopterygii</taxon>
        <taxon>Neopterygii</taxon>
        <taxon>Teleostei</taxon>
        <taxon>Neoteleostei</taxon>
        <taxon>Acanthomorphata</taxon>
        <taxon>Eupercaria</taxon>
        <taxon>Tetraodontiformes</taxon>
        <taxon>Tetradontoidea</taxon>
        <taxon>Tetraodontidae</taxon>
        <taxon>Takifugu</taxon>
    </lineage>
</organism>
<dbReference type="InterPro" id="IPR020850">
    <property type="entry name" value="GED_dom"/>
</dbReference>
<proteinExistence type="inferred from homology"/>
<evidence type="ECO:0000256" key="1">
    <source>
        <dbReference type="ARBA" id="ARBA00004184"/>
    </source>
</evidence>
<keyword evidence="15" id="KW-0770">Synapse</keyword>
<protein>
    <recommendedName>
        <fullName evidence="10">Dynamin-1-like protein</fullName>
        <ecNumber evidence="8">3.6.5.5</ecNumber>
    </recommendedName>
    <alternativeName>
        <fullName evidence="9">Interferon-induced GTP-binding protein Mx</fullName>
    </alternativeName>
    <alternativeName>
        <fullName evidence="25">Interferon-inducible Mx protein</fullName>
    </alternativeName>
</protein>
<dbReference type="CDD" id="cd08771">
    <property type="entry name" value="DLP_1"/>
    <property type="match status" value="1"/>
</dbReference>
<dbReference type="PANTHER" id="PTHR11566:SF39">
    <property type="entry name" value="DYNAMIN-1-LIKE PROTEIN"/>
    <property type="match status" value="1"/>
</dbReference>
<feature type="domain" description="Dynamin-type G" evidence="30">
    <location>
        <begin position="22"/>
        <end position="304"/>
    </location>
</feature>
<evidence type="ECO:0000256" key="6">
    <source>
        <dbReference type="ARBA" id="ARBA00004555"/>
    </source>
</evidence>
<evidence type="ECO:0000256" key="24">
    <source>
        <dbReference type="ARBA" id="ARBA00023329"/>
    </source>
</evidence>
<evidence type="ECO:0000256" key="21">
    <source>
        <dbReference type="ARBA" id="ARBA00023136"/>
    </source>
</evidence>
<dbReference type="GO" id="GO:0008289">
    <property type="term" value="F:lipid binding"/>
    <property type="evidence" value="ECO:0007669"/>
    <property type="project" value="UniProtKB-KW"/>
</dbReference>
<dbReference type="Proteomes" id="UP000516260">
    <property type="component" value="Chromosome 12"/>
</dbReference>
<dbReference type="GO" id="GO:0005829">
    <property type="term" value="C:cytosol"/>
    <property type="evidence" value="ECO:0007669"/>
    <property type="project" value="UniProtKB-SubCell"/>
</dbReference>
<evidence type="ECO:0000256" key="18">
    <source>
        <dbReference type="ARBA" id="ARBA00023121"/>
    </source>
</evidence>
<evidence type="ECO:0000259" key="29">
    <source>
        <dbReference type="PROSITE" id="PS51388"/>
    </source>
</evidence>
<dbReference type="GO" id="GO:0005794">
    <property type="term" value="C:Golgi apparatus"/>
    <property type="evidence" value="ECO:0007669"/>
    <property type="project" value="UniProtKB-SubCell"/>
</dbReference>
<evidence type="ECO:0000313" key="31">
    <source>
        <dbReference type="EMBL" id="TNN00335.1"/>
    </source>
</evidence>
<dbReference type="InterPro" id="IPR030381">
    <property type="entry name" value="G_DYNAMIN_dom"/>
</dbReference>
<evidence type="ECO:0000256" key="19">
    <source>
        <dbReference type="ARBA" id="ARBA00023128"/>
    </source>
</evidence>
<keyword evidence="19" id="KW-0496">Mitochondrion</keyword>
<dbReference type="AlphaFoldDB" id="A0A4Z2C7Y8"/>
<evidence type="ECO:0000256" key="22">
    <source>
        <dbReference type="ARBA" id="ARBA00023140"/>
    </source>
</evidence>
<dbReference type="InterPro" id="IPR000375">
    <property type="entry name" value="Dynamin_stalk"/>
</dbReference>
<comment type="similarity">
    <text evidence="27">Belongs to the TRAFAC class dynamin-like GTPase superfamily. Dynamin/Fzo/YdjA family.</text>
</comment>
<evidence type="ECO:0000256" key="16">
    <source>
        <dbReference type="ARBA" id="ARBA00023034"/>
    </source>
</evidence>
<evidence type="ECO:0000256" key="4">
    <source>
        <dbReference type="ARBA" id="ARBA00004450"/>
    </source>
</evidence>
<dbReference type="GO" id="GO:0008017">
    <property type="term" value="F:microtubule binding"/>
    <property type="evidence" value="ECO:0007669"/>
    <property type="project" value="TreeGrafter"/>
</dbReference>
<dbReference type="PROSITE" id="PS51388">
    <property type="entry name" value="GED"/>
    <property type="match status" value="1"/>
</dbReference>
<keyword evidence="23" id="KW-0168">Coated pit</keyword>
<dbReference type="InterPro" id="IPR001401">
    <property type="entry name" value="Dynamin_GTPase"/>
</dbReference>
<dbReference type="PROSITE" id="PS51718">
    <property type="entry name" value="G_DYNAMIN_2"/>
    <property type="match status" value="1"/>
</dbReference>
<evidence type="ECO:0000256" key="13">
    <source>
        <dbReference type="ARBA" id="ARBA00022787"/>
    </source>
</evidence>
<dbReference type="GO" id="GO:0043653">
    <property type="term" value="P:mitochondrial fragmentation involved in apoptotic process"/>
    <property type="evidence" value="ECO:0007669"/>
    <property type="project" value="TreeGrafter"/>
</dbReference>
<dbReference type="GO" id="GO:0005741">
    <property type="term" value="C:mitochondrial outer membrane"/>
    <property type="evidence" value="ECO:0007669"/>
    <property type="project" value="UniProtKB-SubCell"/>
</dbReference>